<dbReference type="EMBL" id="HBHQ01025130">
    <property type="protein sequence ID" value="CAD9825107.1"/>
    <property type="molecule type" value="Transcribed_RNA"/>
</dbReference>
<accession>A0A7S2UNA1</accession>
<proteinExistence type="predicted"/>
<dbReference type="Pfam" id="PF11875">
    <property type="entry name" value="DnaJ-like_C11_C"/>
    <property type="match status" value="1"/>
</dbReference>
<dbReference type="InterPro" id="IPR052243">
    <property type="entry name" value="Mito_inner_membrane_organizer"/>
</dbReference>
<feature type="compositionally biased region" description="Basic and acidic residues" evidence="2">
    <location>
        <begin position="14"/>
        <end position="31"/>
    </location>
</feature>
<dbReference type="AlphaFoldDB" id="A0A7S2UNA1"/>
<organism evidence="4">
    <name type="scientific">Attheya septentrionalis</name>
    <dbReference type="NCBI Taxonomy" id="420275"/>
    <lineage>
        <taxon>Eukaryota</taxon>
        <taxon>Sar</taxon>
        <taxon>Stramenopiles</taxon>
        <taxon>Ochrophyta</taxon>
        <taxon>Bacillariophyta</taxon>
        <taxon>Coscinodiscophyceae</taxon>
        <taxon>Chaetocerotophycidae</taxon>
        <taxon>Chaetocerotales</taxon>
        <taxon>Attheyaceae</taxon>
        <taxon>Attheya</taxon>
    </lineage>
</organism>
<name>A0A7S2UNA1_9STRA</name>
<protein>
    <recommendedName>
        <fullName evidence="3">DnaJ-like protein C11 C-terminal domain-containing protein</fullName>
    </recommendedName>
</protein>
<feature type="region of interest" description="Disordered" evidence="2">
    <location>
        <begin position="1"/>
        <end position="68"/>
    </location>
</feature>
<dbReference type="GO" id="GO:0042407">
    <property type="term" value="P:cristae formation"/>
    <property type="evidence" value="ECO:0007669"/>
    <property type="project" value="TreeGrafter"/>
</dbReference>
<dbReference type="PANTHER" id="PTHR44157:SF1">
    <property type="entry name" value="DNAJ HOMOLOG SUBFAMILY C MEMBER 11"/>
    <property type="match status" value="1"/>
</dbReference>
<keyword evidence="1" id="KW-0143">Chaperone</keyword>
<feature type="compositionally biased region" description="Polar residues" evidence="2">
    <location>
        <begin position="40"/>
        <end position="49"/>
    </location>
</feature>
<sequence>MSDKEEDDWASGTEGRRIEDTEEKLDADYEHAPSFGLNKNALSKTSIPRSSRRGSKHRPPRLDVSTNFVPAPSGSIDVPLLLVLDKDVAHLKSDHGGGKVSFQYGFPRRDKWEAKLQGQSAVKGHLGYASGGVHVGYHVIPGRCILHANTHLGDEPKNGLGTTVTSGGTTMDASITSFVQSHRPFLLSIEARRDLWPHKVAGAIGINWMAPQKKRGHQLVSAHVGVTTLFRILPKADLRINLWNHLQLPVQLKVQHDTRNRGKSLDGNMTAASFSVGKRGIQWSGMITRSLSNVTALTIGVRHVTWGNLTWVFRLKRGDMTFTIPICIATSAGAGIDGVRTLYISFLTALIDLGVGSVIHGALDVGNGDAGDDGEKANTTSPVNQDERLLKQKKARFDAEQQTLLMARQAKNKKKLEESRNGLVIVNAVYFVNNGASMDATTQLQFWVSDCRLELATSSKAQMLGFYDLSQQKTAPYNSSAAAELTWHDWWNCLWEEPAIEEIESTETAQLRVQYKVGDALYEITIWDDAPLSLPNPHAIRIYSHDGSVTIAPGN</sequence>
<feature type="domain" description="DnaJ-like protein C11 C-terminal" evidence="3">
    <location>
        <begin position="392"/>
        <end position="535"/>
    </location>
</feature>
<dbReference type="GO" id="GO:0005739">
    <property type="term" value="C:mitochondrion"/>
    <property type="evidence" value="ECO:0007669"/>
    <property type="project" value="GOC"/>
</dbReference>
<reference evidence="4" key="1">
    <citation type="submission" date="2021-01" db="EMBL/GenBank/DDBJ databases">
        <authorList>
            <person name="Corre E."/>
            <person name="Pelletier E."/>
            <person name="Niang G."/>
            <person name="Scheremetjew M."/>
            <person name="Finn R."/>
            <person name="Kale V."/>
            <person name="Holt S."/>
            <person name="Cochrane G."/>
            <person name="Meng A."/>
            <person name="Brown T."/>
            <person name="Cohen L."/>
        </authorList>
    </citation>
    <scope>NUCLEOTIDE SEQUENCE</scope>
    <source>
        <strain evidence="4">CCMP2084</strain>
    </source>
</reference>
<dbReference type="InterPro" id="IPR024586">
    <property type="entry name" value="DnaJ-like_C11_C"/>
</dbReference>
<gene>
    <name evidence="4" type="ORF">ASEP1449_LOCUS16941</name>
</gene>
<evidence type="ECO:0000256" key="2">
    <source>
        <dbReference type="SAM" id="MobiDB-lite"/>
    </source>
</evidence>
<dbReference type="PANTHER" id="PTHR44157">
    <property type="entry name" value="DNAJ HOMOLOG SUBFAMILY C MEMBER 11"/>
    <property type="match status" value="1"/>
</dbReference>
<evidence type="ECO:0000256" key="1">
    <source>
        <dbReference type="ARBA" id="ARBA00023186"/>
    </source>
</evidence>
<evidence type="ECO:0000313" key="4">
    <source>
        <dbReference type="EMBL" id="CAD9825107.1"/>
    </source>
</evidence>
<feature type="compositionally biased region" description="Basic residues" evidence="2">
    <location>
        <begin position="50"/>
        <end position="59"/>
    </location>
</feature>
<evidence type="ECO:0000259" key="3">
    <source>
        <dbReference type="Pfam" id="PF11875"/>
    </source>
</evidence>